<evidence type="ECO:0000313" key="2">
    <source>
        <dbReference type="Proteomes" id="UP000663193"/>
    </source>
</evidence>
<protein>
    <submittedName>
        <fullName evidence="1">Uncharacterized protein</fullName>
    </submittedName>
</protein>
<name>A0A7U2ERP5_PHANO</name>
<proteinExistence type="predicted"/>
<dbReference type="VEuPathDB" id="FungiDB:JI435_427160"/>
<gene>
    <name evidence="1" type="ORF">JI435_427160</name>
</gene>
<evidence type="ECO:0000313" key="1">
    <source>
        <dbReference type="EMBL" id="QRC91596.1"/>
    </source>
</evidence>
<dbReference type="EMBL" id="CP069023">
    <property type="protein sequence ID" value="QRC91596.1"/>
    <property type="molecule type" value="Genomic_DNA"/>
</dbReference>
<sequence length="95" mass="10251">MTPSRKLAAPGERGDVGEWRVQEPGVVVADVVGPSAFFGGSWKFYLVPSPQAMRKAAAGGRPRMPGRIGGIHMHAEEVLQQHVDALADYYGEFLS</sequence>
<dbReference type="Proteomes" id="UP000663193">
    <property type="component" value="Chromosome 1"/>
</dbReference>
<reference evidence="2" key="1">
    <citation type="journal article" date="2021" name="BMC Genomics">
        <title>Chromosome-level genome assembly and manually-curated proteome of model necrotroph Parastagonospora nodorum Sn15 reveals a genome-wide trove of candidate effector homologs, and redundancy of virulence-related functions within an accessory chromosome.</title>
        <authorList>
            <person name="Bertazzoni S."/>
            <person name="Jones D.A.B."/>
            <person name="Phan H.T."/>
            <person name="Tan K.-C."/>
            <person name="Hane J.K."/>
        </authorList>
    </citation>
    <scope>NUCLEOTIDE SEQUENCE [LARGE SCALE GENOMIC DNA]</scope>
    <source>
        <strain evidence="2">SN15 / ATCC MYA-4574 / FGSC 10173)</strain>
    </source>
</reference>
<dbReference type="AlphaFoldDB" id="A0A7U2ERP5"/>
<accession>A0A7U2ERP5</accession>
<keyword evidence="2" id="KW-1185">Reference proteome</keyword>
<organism evidence="1 2">
    <name type="scientific">Phaeosphaeria nodorum (strain SN15 / ATCC MYA-4574 / FGSC 10173)</name>
    <name type="common">Glume blotch fungus</name>
    <name type="synonym">Parastagonospora nodorum</name>
    <dbReference type="NCBI Taxonomy" id="321614"/>
    <lineage>
        <taxon>Eukaryota</taxon>
        <taxon>Fungi</taxon>
        <taxon>Dikarya</taxon>
        <taxon>Ascomycota</taxon>
        <taxon>Pezizomycotina</taxon>
        <taxon>Dothideomycetes</taxon>
        <taxon>Pleosporomycetidae</taxon>
        <taxon>Pleosporales</taxon>
        <taxon>Pleosporineae</taxon>
        <taxon>Phaeosphaeriaceae</taxon>
        <taxon>Parastagonospora</taxon>
    </lineage>
</organism>